<comment type="caution">
    <text evidence="8">The sequence shown here is derived from an EMBL/GenBank/DDBJ whole genome shotgun (WGS) entry which is preliminary data.</text>
</comment>
<dbReference type="HAMAP" id="MF_01634">
    <property type="entry name" value="TgtA_arch"/>
    <property type="match status" value="1"/>
</dbReference>
<evidence type="ECO:0000256" key="5">
    <source>
        <dbReference type="ARBA" id="ARBA00022833"/>
    </source>
</evidence>
<dbReference type="InterPro" id="IPR036511">
    <property type="entry name" value="TGT-like_sf"/>
</dbReference>
<dbReference type="PANTHER" id="PTHR46499:SF1">
    <property type="entry name" value="QUEUINE TRNA-RIBOSYLTRANSFERASE"/>
    <property type="match status" value="1"/>
</dbReference>
<evidence type="ECO:0000256" key="4">
    <source>
        <dbReference type="ARBA" id="ARBA00022723"/>
    </source>
</evidence>
<reference evidence="8" key="1">
    <citation type="journal article" date="2020" name="mSystems">
        <title>Genome- and Community-Level Interaction Insights into Carbon Utilization and Element Cycling Functions of Hydrothermarchaeota in Hydrothermal Sediment.</title>
        <authorList>
            <person name="Zhou Z."/>
            <person name="Liu Y."/>
            <person name="Xu W."/>
            <person name="Pan J."/>
            <person name="Luo Z.H."/>
            <person name="Li M."/>
        </authorList>
    </citation>
    <scope>NUCLEOTIDE SEQUENCE [LARGE SCALE GENOMIC DNA]</scope>
    <source>
        <strain evidence="8">SpSt-116</strain>
    </source>
</reference>
<dbReference type="GO" id="GO:0005737">
    <property type="term" value="C:cytoplasm"/>
    <property type="evidence" value="ECO:0007669"/>
    <property type="project" value="TreeGrafter"/>
</dbReference>
<dbReference type="EMBL" id="DSAY01000005">
    <property type="protein sequence ID" value="HDP14209.1"/>
    <property type="molecule type" value="Genomic_DNA"/>
</dbReference>
<keyword evidence="2 6" id="KW-0808">Transferase</keyword>
<dbReference type="Pfam" id="PF01702">
    <property type="entry name" value="TGT"/>
    <property type="match status" value="1"/>
</dbReference>
<dbReference type="Gene3D" id="3.40.50.10630">
    <property type="entry name" value="Uracil-DNA glycosylase-like"/>
    <property type="match status" value="1"/>
</dbReference>
<dbReference type="UniPathway" id="UPA00393"/>
<evidence type="ECO:0000256" key="1">
    <source>
        <dbReference type="ARBA" id="ARBA00022676"/>
    </source>
</evidence>
<comment type="cofactor">
    <cofactor evidence="6">
        <name>Zn(2+)</name>
        <dbReference type="ChEBI" id="CHEBI:29105"/>
    </cofactor>
    <text evidence="6">Binds 1 zinc ion per subunit.</text>
</comment>
<evidence type="ECO:0000313" key="8">
    <source>
        <dbReference type="EMBL" id="HDP14209.1"/>
    </source>
</evidence>
<feature type="binding site" evidence="6">
    <location>
        <position position="320"/>
    </location>
    <ligand>
        <name>Zn(2+)</name>
        <dbReference type="ChEBI" id="CHEBI:29105"/>
    </ligand>
</feature>
<feature type="binding site" evidence="6">
    <location>
        <position position="318"/>
    </location>
    <ligand>
        <name>Zn(2+)</name>
        <dbReference type="ChEBI" id="CHEBI:29105"/>
    </ligand>
</feature>
<evidence type="ECO:0000256" key="3">
    <source>
        <dbReference type="ARBA" id="ARBA00022694"/>
    </source>
</evidence>
<keyword evidence="5 6" id="KW-0862">Zinc</keyword>
<dbReference type="NCBIfam" id="TIGR00432">
    <property type="entry name" value="arcsn_tRNA_tgt"/>
    <property type="match status" value="1"/>
</dbReference>
<dbReference type="SUPFAM" id="SSF52141">
    <property type="entry name" value="Uracil-DNA glycosylase-like"/>
    <property type="match status" value="1"/>
</dbReference>
<dbReference type="PANTHER" id="PTHR46499">
    <property type="entry name" value="QUEUINE TRNA-RIBOSYLTRANSFERASE"/>
    <property type="match status" value="1"/>
</dbReference>
<comment type="pathway">
    <text evidence="6">tRNA modification; archaeosine-tRNA biosynthesis.</text>
</comment>
<gene>
    <name evidence="6 8" type="primary">tgtA</name>
    <name evidence="8" type="ORF">ENN26_00320</name>
</gene>
<dbReference type="GO" id="GO:0002099">
    <property type="term" value="P:tRNA wobble guanine modification"/>
    <property type="evidence" value="ECO:0007669"/>
    <property type="project" value="TreeGrafter"/>
</dbReference>
<keyword evidence="4 6" id="KW-0479">Metal-binding</keyword>
<evidence type="ECO:0000259" key="7">
    <source>
        <dbReference type="Pfam" id="PF01702"/>
    </source>
</evidence>
<dbReference type="GO" id="GO:0008270">
    <property type="term" value="F:zinc ion binding"/>
    <property type="evidence" value="ECO:0007669"/>
    <property type="project" value="UniProtKB-UniRule"/>
</dbReference>
<feature type="binding site" evidence="6">
    <location>
        <position position="167"/>
    </location>
    <ligand>
        <name>substrate</name>
    </ligand>
</feature>
<feature type="binding site" evidence="6">
    <location>
        <position position="235"/>
    </location>
    <ligand>
        <name>substrate</name>
    </ligand>
</feature>
<proteinExistence type="inferred from homology"/>
<feature type="binding site" evidence="6">
    <location>
        <position position="323"/>
    </location>
    <ligand>
        <name>Zn(2+)</name>
        <dbReference type="ChEBI" id="CHEBI:29105"/>
    </ligand>
</feature>
<dbReference type="EC" id="2.4.2.48" evidence="6"/>
<dbReference type="InterPro" id="IPR050076">
    <property type="entry name" value="ArchSynthase1/Queuine_TRR"/>
</dbReference>
<accession>A0A7C1GI16</accession>
<dbReference type="Gene3D" id="3.20.20.105">
    <property type="entry name" value="Queuine tRNA-ribosyltransferase-like"/>
    <property type="match status" value="1"/>
</dbReference>
<keyword evidence="1 6" id="KW-0328">Glycosyltransferase</keyword>
<protein>
    <recommendedName>
        <fullName evidence="6">tRNA-guanine(15) transglycosylase</fullName>
        <ecNumber evidence="6">2.4.2.48</ecNumber>
    </recommendedName>
    <alternativeName>
        <fullName evidence="6">7-cyano-7-deazaguanine tRNA-ribosyltransferase</fullName>
    </alternativeName>
    <alternativeName>
        <fullName evidence="6">Archaeal tRNA-guanine transglycosylase</fullName>
    </alternativeName>
</protein>
<feature type="active site" description="Nucleophile" evidence="6">
    <location>
        <position position="132"/>
    </location>
</feature>
<dbReference type="GO" id="GO:0016763">
    <property type="term" value="F:pentosyltransferase activity"/>
    <property type="evidence" value="ECO:0007669"/>
    <property type="project" value="UniProtKB-UniRule"/>
</dbReference>
<dbReference type="AlphaFoldDB" id="A0A7C1GI16"/>
<dbReference type="InterPro" id="IPR004804">
    <property type="entry name" value="TgtA"/>
</dbReference>
<evidence type="ECO:0000256" key="6">
    <source>
        <dbReference type="HAMAP-Rule" id="MF_01634"/>
    </source>
</evidence>
<dbReference type="InterPro" id="IPR002616">
    <property type="entry name" value="tRNA_ribo_trans-like"/>
</dbReference>
<comment type="similarity">
    <text evidence="6">Belongs to the archaeosine tRNA-ribosyltransferase family.</text>
</comment>
<dbReference type="NCBIfam" id="TIGR00449">
    <property type="entry name" value="tgt_general"/>
    <property type="match status" value="1"/>
</dbReference>
<evidence type="ECO:0000256" key="2">
    <source>
        <dbReference type="ARBA" id="ARBA00022679"/>
    </source>
</evidence>
<sequence length="590" mass="67147">MRVPHKFPSSIFCCLFLNIAAPQVDNALGGIHFKLVPCLMLDMVWSEVFEIEEIDLLGRNGKLYTRRGVVETPTLTPVINPSKPVVEPREIADMGFKLLMTNSYIVKRHYGELAKEIGVHGVLGVETPIMTDSGAYQLMVYGHVEVDPIEIVNYEIEIGSDIGVILDIPTRKGVAKEQVLSEVNETIRRASDSLKLDRKGMLLVGPVQGGQYVDIVAYSASKMAQMPFDVYAVGGPTQFMEEYDFPELVKLVMTARLNLPWEAPLHLFGAGHPMMLPLAVAMGVDTFDSASYVLYAREDRILTPRGTLRLEEIRELPCNCPVCSKYTASELREMPKQERTVLLTKHNLYVIMREIRNIREAIHEGRLWEILEEKAMTHPSMREALKTYARYAEYIAKTHPVTRSPVQGVFFYSWLSRYRPEVVRHINRLARRHHKSRDILLVFEETPQKPFTRMGLIKELLSIDKDLPVDVDFVVLSASFSIIPLELDGVYPLSQYEAASTVFEEAKDEISADLVWFVLSKEYKGLIFVYHSLPRSFVEQLQQKLVLEGVLFIPIKIESYDDALKNPGELDAMIRQSIRSLENILSSEKR</sequence>
<dbReference type="InterPro" id="IPR036895">
    <property type="entry name" value="Uracil-DNA_glycosylase-like_sf"/>
</dbReference>
<feature type="domain" description="tRNA-guanine(15) transglycosylase-like" evidence="7">
    <location>
        <begin position="58"/>
        <end position="379"/>
    </location>
</feature>
<name>A0A7C1GI16_9CREN</name>
<keyword evidence="3 6" id="KW-0819">tRNA processing</keyword>
<dbReference type="SUPFAM" id="SSF51713">
    <property type="entry name" value="tRNA-guanine transglycosylase"/>
    <property type="match status" value="1"/>
</dbReference>
<organism evidence="8">
    <name type="scientific">Thermofilum adornatum</name>
    <dbReference type="NCBI Taxonomy" id="1365176"/>
    <lineage>
        <taxon>Archaea</taxon>
        <taxon>Thermoproteota</taxon>
        <taxon>Thermoprotei</taxon>
        <taxon>Thermofilales</taxon>
        <taxon>Thermofilaceae</taxon>
        <taxon>Thermofilum</taxon>
    </lineage>
</organism>
<comment type="catalytic activity">
    <reaction evidence="6">
        <text>guanosine(15) in tRNA + 7-cyano-7-carbaguanine = 7-cyano-7-carbaguanosine(15) in tRNA + guanine</text>
        <dbReference type="Rhea" id="RHEA:43164"/>
        <dbReference type="Rhea" id="RHEA-COMP:10371"/>
        <dbReference type="Rhea" id="RHEA-COMP:10372"/>
        <dbReference type="ChEBI" id="CHEBI:16235"/>
        <dbReference type="ChEBI" id="CHEBI:45075"/>
        <dbReference type="ChEBI" id="CHEBI:74269"/>
        <dbReference type="ChEBI" id="CHEBI:82850"/>
        <dbReference type="EC" id="2.4.2.48"/>
    </reaction>
</comment>
<comment type="function">
    <text evidence="6">Exchanges the guanine residue with 7-cyano-7-deazaguanine (preQ0) at position 15 in the dihydrouridine loop (D-loop) of archaeal tRNAs.</text>
</comment>